<dbReference type="GO" id="GO:0007030">
    <property type="term" value="P:Golgi organization"/>
    <property type="evidence" value="ECO:0007669"/>
    <property type="project" value="TreeGrafter"/>
</dbReference>
<comment type="caution">
    <text evidence="2">The sequence shown here is derived from an EMBL/GenBank/DDBJ whole genome shotgun (WGS) entry which is preliminary data.</text>
</comment>
<dbReference type="OMA" id="TMEEPIN"/>
<evidence type="ECO:0000313" key="3">
    <source>
        <dbReference type="Proteomes" id="UP000094527"/>
    </source>
</evidence>
<feature type="region of interest" description="Disordered" evidence="1">
    <location>
        <begin position="89"/>
        <end position="109"/>
    </location>
</feature>
<dbReference type="Pfam" id="PF05742">
    <property type="entry name" value="TANGO2"/>
    <property type="match status" value="1"/>
</dbReference>
<accession>A0A1D2NIN5</accession>
<dbReference type="InterPro" id="IPR008551">
    <property type="entry name" value="TANGO2"/>
</dbReference>
<proteinExistence type="predicted"/>
<gene>
    <name evidence="2" type="ORF">Ocin01_01614</name>
</gene>
<dbReference type="GO" id="GO:0009306">
    <property type="term" value="P:protein secretion"/>
    <property type="evidence" value="ECO:0007669"/>
    <property type="project" value="TreeGrafter"/>
</dbReference>
<dbReference type="Proteomes" id="UP000094527">
    <property type="component" value="Unassembled WGS sequence"/>
</dbReference>
<reference evidence="2 3" key="1">
    <citation type="journal article" date="2016" name="Genome Biol. Evol.">
        <title>Gene Family Evolution Reflects Adaptation to Soil Environmental Stressors in the Genome of the Collembolan Orchesella cincta.</title>
        <authorList>
            <person name="Faddeeva-Vakhrusheva A."/>
            <person name="Derks M.F."/>
            <person name="Anvar S.Y."/>
            <person name="Agamennone V."/>
            <person name="Suring W."/>
            <person name="Smit S."/>
            <person name="van Straalen N.M."/>
            <person name="Roelofs D."/>
        </authorList>
    </citation>
    <scope>NUCLEOTIDE SEQUENCE [LARGE SCALE GENOMIC DNA]</scope>
    <source>
        <tissue evidence="2">Mixed pool</tissue>
    </source>
</reference>
<dbReference type="PANTHER" id="PTHR17985">
    <property type="entry name" value="SER/THR-RICH PROTEIN T10 IN DGCR REGION"/>
    <property type="match status" value="1"/>
</dbReference>
<sequence>MCIMFMYVSNCGKKPRNSKLCKPATYKLIMASNRDEMYTRPSKSAYFWDNSDSHILAGQDLKELGTWLGISKHGKLAVLLNVNGCSPPSGLGKPSKKKQGENTSRGSLVTGFLRSPSGLAAWTYCTSLCQDPENLDIRKLYKPFHLITIDIRGRHCECDCTKTTTDASSIRVTHLTNTKSCPDERSVPRYMTPFINACQYYAFGNSVVDKPFKKVSAGRDEFKNLVSKYCGEEASKANNQSLKNELVEFLRCREQHFPDPVCNEHAQSNGIPTEILAQLSSRFVTVPQYGFGTRSQTIIIIDTDNNVRYYAFTMKEPINPEDPVWEESEFKFKLSPPN</sequence>
<dbReference type="EMBL" id="LJIJ01000030">
    <property type="protein sequence ID" value="ODN05120.1"/>
    <property type="molecule type" value="Genomic_DNA"/>
</dbReference>
<dbReference type="GO" id="GO:0005794">
    <property type="term" value="C:Golgi apparatus"/>
    <property type="evidence" value="ECO:0007669"/>
    <property type="project" value="TreeGrafter"/>
</dbReference>
<dbReference type="AlphaFoldDB" id="A0A1D2NIN5"/>
<name>A0A1D2NIN5_ORCCI</name>
<dbReference type="OrthoDB" id="191601at2759"/>
<organism evidence="2 3">
    <name type="scientific">Orchesella cincta</name>
    <name type="common">Springtail</name>
    <name type="synonym">Podura cincta</name>
    <dbReference type="NCBI Taxonomy" id="48709"/>
    <lineage>
        <taxon>Eukaryota</taxon>
        <taxon>Metazoa</taxon>
        <taxon>Ecdysozoa</taxon>
        <taxon>Arthropoda</taxon>
        <taxon>Hexapoda</taxon>
        <taxon>Collembola</taxon>
        <taxon>Entomobryomorpha</taxon>
        <taxon>Entomobryoidea</taxon>
        <taxon>Orchesellidae</taxon>
        <taxon>Orchesellinae</taxon>
        <taxon>Orchesella</taxon>
    </lineage>
</organism>
<protein>
    <submittedName>
        <fullName evidence="2">Transport and Golgi organization protein 2</fullName>
    </submittedName>
</protein>
<evidence type="ECO:0000256" key="1">
    <source>
        <dbReference type="SAM" id="MobiDB-lite"/>
    </source>
</evidence>
<evidence type="ECO:0000313" key="2">
    <source>
        <dbReference type="EMBL" id="ODN05120.1"/>
    </source>
</evidence>
<keyword evidence="3" id="KW-1185">Reference proteome</keyword>
<dbReference type="PANTHER" id="PTHR17985:SF8">
    <property type="entry name" value="TRANSPORT AND GOLGI ORGANIZATION PROTEIN 2 HOMOLOG"/>
    <property type="match status" value="1"/>
</dbReference>